<accession>A0A5A7PAK4</accession>
<dbReference type="PANTHER" id="PTHR22726:SF1">
    <property type="entry name" value="METALLOENDOPEPTIDASE OMA1, MITOCHONDRIAL"/>
    <property type="match status" value="1"/>
</dbReference>
<dbReference type="OrthoDB" id="7464992at2759"/>
<evidence type="ECO:0000256" key="1">
    <source>
        <dbReference type="ARBA" id="ARBA00022670"/>
    </source>
</evidence>
<comment type="caution">
    <text evidence="9">The sequence shown here is derived from an EMBL/GenBank/DDBJ whole genome shotgun (WGS) entry which is preliminary data.</text>
</comment>
<keyword evidence="4 6" id="KW-0862">Zinc</keyword>
<keyword evidence="7" id="KW-0812">Transmembrane</keyword>
<dbReference type="GO" id="GO:0051603">
    <property type="term" value="P:proteolysis involved in protein catabolic process"/>
    <property type="evidence" value="ECO:0007669"/>
    <property type="project" value="TreeGrafter"/>
</dbReference>
<evidence type="ECO:0000256" key="4">
    <source>
        <dbReference type="ARBA" id="ARBA00022833"/>
    </source>
</evidence>
<keyword evidence="3 6" id="KW-0378">Hydrolase</keyword>
<organism evidence="9 10">
    <name type="scientific">Striga asiatica</name>
    <name type="common">Asiatic witchweed</name>
    <name type="synonym">Buchnera asiatica</name>
    <dbReference type="NCBI Taxonomy" id="4170"/>
    <lineage>
        <taxon>Eukaryota</taxon>
        <taxon>Viridiplantae</taxon>
        <taxon>Streptophyta</taxon>
        <taxon>Embryophyta</taxon>
        <taxon>Tracheophyta</taxon>
        <taxon>Spermatophyta</taxon>
        <taxon>Magnoliopsida</taxon>
        <taxon>eudicotyledons</taxon>
        <taxon>Gunneridae</taxon>
        <taxon>Pentapetalae</taxon>
        <taxon>asterids</taxon>
        <taxon>lamiids</taxon>
        <taxon>Lamiales</taxon>
        <taxon>Orobanchaceae</taxon>
        <taxon>Buchnereae</taxon>
        <taxon>Striga</taxon>
    </lineage>
</organism>
<evidence type="ECO:0000256" key="2">
    <source>
        <dbReference type="ARBA" id="ARBA00022723"/>
    </source>
</evidence>
<keyword evidence="7" id="KW-0472">Membrane</keyword>
<keyword evidence="5 6" id="KW-0482">Metalloprotease</keyword>
<feature type="transmembrane region" description="Helical" evidence="7">
    <location>
        <begin position="229"/>
        <end position="255"/>
    </location>
</feature>
<keyword evidence="10" id="KW-1185">Reference proteome</keyword>
<dbReference type="InterPro" id="IPR051156">
    <property type="entry name" value="Mito/Outer_Membr_Metalloprot"/>
</dbReference>
<dbReference type="GO" id="GO:0046872">
    <property type="term" value="F:metal ion binding"/>
    <property type="evidence" value="ECO:0007669"/>
    <property type="project" value="UniProtKB-KW"/>
</dbReference>
<evidence type="ECO:0000313" key="9">
    <source>
        <dbReference type="EMBL" id="GER29859.1"/>
    </source>
</evidence>
<protein>
    <submittedName>
        <fullName evidence="9">Mitochondrial metalloendopeptidase OMA1</fullName>
    </submittedName>
</protein>
<keyword evidence="2" id="KW-0479">Metal-binding</keyword>
<dbReference type="GO" id="GO:0016020">
    <property type="term" value="C:membrane"/>
    <property type="evidence" value="ECO:0007669"/>
    <property type="project" value="TreeGrafter"/>
</dbReference>
<comment type="similarity">
    <text evidence="6">Belongs to the peptidase M48 family.</text>
</comment>
<evidence type="ECO:0000313" key="10">
    <source>
        <dbReference type="Proteomes" id="UP000325081"/>
    </source>
</evidence>
<dbReference type="PANTHER" id="PTHR22726">
    <property type="entry name" value="METALLOENDOPEPTIDASE OMA1"/>
    <property type="match status" value="1"/>
</dbReference>
<gene>
    <name evidence="9" type="ORF">STAS_05758</name>
</gene>
<dbReference type="AlphaFoldDB" id="A0A5A7PAK4"/>
<proteinExistence type="inferred from homology"/>
<evidence type="ECO:0000256" key="5">
    <source>
        <dbReference type="ARBA" id="ARBA00023049"/>
    </source>
</evidence>
<sequence length="369" mass="42136">MSLVLASVGQFWKRAMGFVLGRWLKTPPYFLSDIYTLMLVASSSLKHIPISNKLRLVFYPEKIAAKIGILIKYYNPHLRIVREAATLDPDIPEATYLLRLLVKLVRALSDGLRLQRDCRVSVTYVDREKVVRGRCEQVVAPRYGKKENYQDCVDNKIWDLKYDTEHLEGLNWNLTVVEAGKPKLYYIDNGQIVIHTATLYGPGDEELAADLAHEVGHGVAMHADGGNPWLTFWALIGLIPCTSGFWFGAIFVRLCGFTLYSLRRMELEAYYIGLMLMASAGYDPRLVPPFIQELQSICHKYYMDTTHPTPGRIAEMLSQDTVMDRALKIYEQVQAGHEIPSFIERRKRVLCGPIFSPFSVQQLFFPHVD</sequence>
<dbReference type="Proteomes" id="UP000325081">
    <property type="component" value="Unassembled WGS sequence"/>
</dbReference>
<dbReference type="GO" id="GO:0004222">
    <property type="term" value="F:metalloendopeptidase activity"/>
    <property type="evidence" value="ECO:0007669"/>
    <property type="project" value="InterPro"/>
</dbReference>
<dbReference type="EMBL" id="BKCP01004294">
    <property type="protein sequence ID" value="GER29859.1"/>
    <property type="molecule type" value="Genomic_DNA"/>
</dbReference>
<evidence type="ECO:0000256" key="6">
    <source>
        <dbReference type="RuleBase" id="RU003983"/>
    </source>
</evidence>
<reference evidence="10" key="1">
    <citation type="journal article" date="2019" name="Curr. Biol.">
        <title>Genome Sequence of Striga asiatica Provides Insight into the Evolution of Plant Parasitism.</title>
        <authorList>
            <person name="Yoshida S."/>
            <person name="Kim S."/>
            <person name="Wafula E.K."/>
            <person name="Tanskanen J."/>
            <person name="Kim Y.M."/>
            <person name="Honaas L."/>
            <person name="Yang Z."/>
            <person name="Spallek T."/>
            <person name="Conn C.E."/>
            <person name="Ichihashi Y."/>
            <person name="Cheong K."/>
            <person name="Cui S."/>
            <person name="Der J.P."/>
            <person name="Gundlach H."/>
            <person name="Jiao Y."/>
            <person name="Hori C."/>
            <person name="Ishida J.K."/>
            <person name="Kasahara H."/>
            <person name="Kiba T."/>
            <person name="Kim M.S."/>
            <person name="Koo N."/>
            <person name="Laohavisit A."/>
            <person name="Lee Y.H."/>
            <person name="Lumba S."/>
            <person name="McCourt P."/>
            <person name="Mortimer J.C."/>
            <person name="Mutuku J.M."/>
            <person name="Nomura T."/>
            <person name="Sasaki-Sekimoto Y."/>
            <person name="Seto Y."/>
            <person name="Wang Y."/>
            <person name="Wakatake T."/>
            <person name="Sakakibara H."/>
            <person name="Demura T."/>
            <person name="Yamaguchi S."/>
            <person name="Yoneyama K."/>
            <person name="Manabe R.I."/>
            <person name="Nelson D.C."/>
            <person name="Schulman A.H."/>
            <person name="Timko M.P."/>
            <person name="dePamphilis C.W."/>
            <person name="Choi D."/>
            <person name="Shirasu K."/>
        </authorList>
    </citation>
    <scope>NUCLEOTIDE SEQUENCE [LARGE SCALE GENOMIC DNA]</scope>
    <source>
        <strain evidence="10">cv. UVA1</strain>
    </source>
</reference>
<dbReference type="InterPro" id="IPR001915">
    <property type="entry name" value="Peptidase_M48"/>
</dbReference>
<name>A0A5A7PAK4_STRAF</name>
<feature type="domain" description="Peptidase M48" evidence="8">
    <location>
        <begin position="170"/>
        <end position="316"/>
    </location>
</feature>
<keyword evidence="7" id="KW-1133">Transmembrane helix</keyword>
<evidence type="ECO:0000256" key="7">
    <source>
        <dbReference type="SAM" id="Phobius"/>
    </source>
</evidence>
<comment type="cofactor">
    <cofactor evidence="6">
        <name>Zn(2+)</name>
        <dbReference type="ChEBI" id="CHEBI:29105"/>
    </cofactor>
    <text evidence="6">Binds 1 zinc ion per subunit.</text>
</comment>
<keyword evidence="1 6" id="KW-0645">Protease</keyword>
<dbReference type="Pfam" id="PF01435">
    <property type="entry name" value="Peptidase_M48"/>
    <property type="match status" value="1"/>
</dbReference>
<evidence type="ECO:0000259" key="8">
    <source>
        <dbReference type="Pfam" id="PF01435"/>
    </source>
</evidence>
<evidence type="ECO:0000256" key="3">
    <source>
        <dbReference type="ARBA" id="ARBA00022801"/>
    </source>
</evidence>